<keyword evidence="2" id="KW-1185">Reference proteome</keyword>
<dbReference type="Proteomes" id="UP000683000">
    <property type="component" value="Unassembled WGS sequence"/>
</dbReference>
<name>A0A8I3A5M1_9AGAM</name>
<comment type="caution">
    <text evidence="1">The sequence shown here is derived from an EMBL/GenBank/DDBJ whole genome shotgun (WGS) entry which is preliminary data.</text>
</comment>
<organism evidence="1 2">
    <name type="scientific">Boletus reticuloceps</name>
    <dbReference type="NCBI Taxonomy" id="495285"/>
    <lineage>
        <taxon>Eukaryota</taxon>
        <taxon>Fungi</taxon>
        <taxon>Dikarya</taxon>
        <taxon>Basidiomycota</taxon>
        <taxon>Agaricomycotina</taxon>
        <taxon>Agaricomycetes</taxon>
        <taxon>Agaricomycetidae</taxon>
        <taxon>Boletales</taxon>
        <taxon>Boletineae</taxon>
        <taxon>Boletaceae</taxon>
        <taxon>Boletoideae</taxon>
        <taxon>Boletus</taxon>
    </lineage>
</organism>
<sequence length="151" mass="16966">MECKTKKCVPLSDLELSLRFNLEIYGRCGRFQIHLVDSSTGEEVDHEPQVQYAVKVLTCSQVAGIAFKLLENKEILKLAENQAKIKTLTTKLKRRKTFSHWDYGEMRPVGSHQPSGGQPRDGYSPYPATTIVTLEDVHTLFSYASVSLSCS</sequence>
<dbReference type="AlphaFoldDB" id="A0A8I3A5M1"/>
<accession>A0A8I3A5M1</accession>
<proteinExistence type="predicted"/>
<gene>
    <name evidence="1" type="ORF">JVT61DRAFT_9543</name>
</gene>
<evidence type="ECO:0000313" key="1">
    <source>
        <dbReference type="EMBL" id="KAG6371346.1"/>
    </source>
</evidence>
<evidence type="ECO:0000313" key="2">
    <source>
        <dbReference type="Proteomes" id="UP000683000"/>
    </source>
</evidence>
<dbReference type="OrthoDB" id="2634618at2759"/>
<reference evidence="1" key="1">
    <citation type="submission" date="2021-03" db="EMBL/GenBank/DDBJ databases">
        <title>Evolutionary innovations through gain and loss of genes in the ectomycorrhizal Boletales.</title>
        <authorList>
            <person name="Wu G."/>
            <person name="Miyauchi S."/>
            <person name="Morin E."/>
            <person name="Yang Z.-L."/>
            <person name="Xu J."/>
            <person name="Martin F.M."/>
        </authorList>
    </citation>
    <scope>NUCLEOTIDE SEQUENCE</scope>
    <source>
        <strain evidence="1">BR01</strain>
    </source>
</reference>
<protein>
    <submittedName>
        <fullName evidence="1">Uncharacterized protein</fullName>
    </submittedName>
</protein>
<dbReference type="EMBL" id="JAGFBS010000035">
    <property type="protein sequence ID" value="KAG6371346.1"/>
    <property type="molecule type" value="Genomic_DNA"/>
</dbReference>